<dbReference type="AlphaFoldDB" id="A0A380MMX2"/>
<dbReference type="GeneID" id="95072630"/>
<feature type="transmembrane region" description="Helical" evidence="1">
    <location>
        <begin position="182"/>
        <end position="208"/>
    </location>
</feature>
<protein>
    <submittedName>
        <fullName evidence="2">ABC transporter</fullName>
    </submittedName>
</protein>
<feature type="transmembrane region" description="Helical" evidence="1">
    <location>
        <begin position="139"/>
        <end position="162"/>
    </location>
</feature>
<feature type="transmembrane region" description="Helical" evidence="1">
    <location>
        <begin position="215"/>
        <end position="236"/>
    </location>
</feature>
<keyword evidence="1" id="KW-1133">Transmembrane helix</keyword>
<accession>A0A380MMX2</accession>
<reference evidence="2 3" key="1">
    <citation type="submission" date="2018-06" db="EMBL/GenBank/DDBJ databases">
        <authorList>
            <consortium name="Pathogen Informatics"/>
            <person name="Doyle S."/>
        </authorList>
    </citation>
    <scope>NUCLEOTIDE SEQUENCE [LARGE SCALE GENOMIC DNA]</scope>
    <source>
        <strain evidence="2 3">NCTC7807</strain>
    </source>
</reference>
<organism evidence="2 3">
    <name type="scientific">Streptomyces griseus</name>
    <dbReference type="NCBI Taxonomy" id="1911"/>
    <lineage>
        <taxon>Bacteria</taxon>
        <taxon>Bacillati</taxon>
        <taxon>Actinomycetota</taxon>
        <taxon>Actinomycetes</taxon>
        <taxon>Kitasatosporales</taxon>
        <taxon>Streptomycetaceae</taxon>
        <taxon>Streptomyces</taxon>
    </lineage>
</organism>
<sequence>MTTTLAPDRRPEEPAPVPGSALRTALPRAALRLHRRALVVGASLTGLFALVLLGALLWRSLYGPADVAACRSGEGCPGLNSYGTAHSVFWSLLNQSQNVLLLVPLVVAAYAAGPLTARERELGTHHLLWTQSAASPVRWLRSTLALASVAVAVAGVLLVMVYRTALAPVEGAWGVGGWVPGGYAASGPVLVAYCLLGLAFGVCAGTLIGRTLPAVFAGVAGTGLSLVVGVAVRPWLWPVSTVAVPFTRDRSAWPASGTDWPEDADIRGQWLVTGDGARIDLESCYATPGGIAGCGSRAGAESWLVEFHPFSHRLPVMLVETGLVLLLAVLAVGAAFLVLRRRTP</sequence>
<proteinExistence type="predicted"/>
<dbReference type="Proteomes" id="UP000254150">
    <property type="component" value="Unassembled WGS sequence"/>
</dbReference>
<dbReference type="RefSeq" id="WP_100458196.1">
    <property type="nucleotide sequence ID" value="NZ_UHID01000001.1"/>
</dbReference>
<dbReference type="EMBL" id="UHID01000001">
    <property type="protein sequence ID" value="SUO93091.1"/>
    <property type="molecule type" value="Genomic_DNA"/>
</dbReference>
<evidence type="ECO:0000313" key="3">
    <source>
        <dbReference type="Proteomes" id="UP000254150"/>
    </source>
</evidence>
<feature type="transmembrane region" description="Helical" evidence="1">
    <location>
        <begin position="316"/>
        <end position="339"/>
    </location>
</feature>
<feature type="transmembrane region" description="Helical" evidence="1">
    <location>
        <begin position="99"/>
        <end position="118"/>
    </location>
</feature>
<evidence type="ECO:0000313" key="2">
    <source>
        <dbReference type="EMBL" id="SUO93091.1"/>
    </source>
</evidence>
<evidence type="ECO:0000256" key="1">
    <source>
        <dbReference type="SAM" id="Phobius"/>
    </source>
</evidence>
<name>A0A380MMX2_STRGR</name>
<keyword evidence="1" id="KW-0472">Membrane</keyword>
<gene>
    <name evidence="2" type="ORF">NCTC7807_00193</name>
</gene>
<keyword evidence="1" id="KW-0812">Transmembrane</keyword>
<feature type="transmembrane region" description="Helical" evidence="1">
    <location>
        <begin position="37"/>
        <end position="58"/>
    </location>
</feature>